<feature type="region of interest" description="Disordered" evidence="3">
    <location>
        <begin position="2364"/>
        <end position="2397"/>
    </location>
</feature>
<evidence type="ECO:0000259" key="4">
    <source>
        <dbReference type="PROSITE" id="PS50197"/>
    </source>
</evidence>
<dbReference type="PROSITE" id="PS51783">
    <property type="entry name" value="PH_BEACH"/>
    <property type="match status" value="1"/>
</dbReference>
<organism evidence="6">
    <name type="scientific">Schistocephalus solidus</name>
    <name type="common">Tapeworm</name>
    <dbReference type="NCBI Taxonomy" id="70667"/>
    <lineage>
        <taxon>Eukaryota</taxon>
        <taxon>Metazoa</taxon>
        <taxon>Spiralia</taxon>
        <taxon>Lophotrochozoa</taxon>
        <taxon>Platyhelminthes</taxon>
        <taxon>Cestoda</taxon>
        <taxon>Eucestoda</taxon>
        <taxon>Diphyllobothriidea</taxon>
        <taxon>Diphyllobothriidae</taxon>
        <taxon>Schistocephalus</taxon>
    </lineage>
</organism>
<dbReference type="PANTHER" id="PTHR13743:SF112">
    <property type="entry name" value="BEACH DOMAIN-CONTAINING PROTEIN"/>
    <property type="match status" value="1"/>
</dbReference>
<dbReference type="EMBL" id="GEEE01016337">
    <property type="protein sequence ID" value="JAP46888.1"/>
    <property type="molecule type" value="Transcribed_RNA"/>
</dbReference>
<evidence type="ECO:0000259" key="5">
    <source>
        <dbReference type="PROSITE" id="PS51783"/>
    </source>
</evidence>
<dbReference type="Gene3D" id="2.30.29.30">
    <property type="entry name" value="Pleckstrin-homology domain (PH domain)/Phosphotyrosine-binding domain (PTB)"/>
    <property type="match status" value="1"/>
</dbReference>
<dbReference type="InterPro" id="IPR000409">
    <property type="entry name" value="BEACH_dom"/>
</dbReference>
<dbReference type="InterPro" id="IPR036372">
    <property type="entry name" value="BEACH_dom_sf"/>
</dbReference>
<dbReference type="Pfam" id="PF14844">
    <property type="entry name" value="PH_BEACH"/>
    <property type="match status" value="1"/>
</dbReference>
<dbReference type="PANTHER" id="PTHR13743">
    <property type="entry name" value="BEIGE/BEACH-RELATED"/>
    <property type="match status" value="1"/>
</dbReference>
<feature type="non-terminal residue" evidence="6">
    <location>
        <position position="1"/>
    </location>
</feature>
<dbReference type="GO" id="GO:0016020">
    <property type="term" value="C:membrane"/>
    <property type="evidence" value="ECO:0007669"/>
    <property type="project" value="TreeGrafter"/>
</dbReference>
<reference evidence="6" key="1">
    <citation type="submission" date="2016-01" db="EMBL/GenBank/DDBJ databases">
        <title>Reference transcriptome for the parasite Schistocephalus solidus: insights into the molecular evolution of parasitism.</title>
        <authorList>
            <person name="Hebert F.O."/>
            <person name="Grambauer S."/>
            <person name="Barber I."/>
            <person name="Landry C.R."/>
            <person name="Aubin-Horth N."/>
        </authorList>
    </citation>
    <scope>NUCLEOTIDE SEQUENCE</scope>
</reference>
<gene>
    <name evidence="6" type="ORF">TR117241</name>
</gene>
<dbReference type="GO" id="GO:0019901">
    <property type="term" value="F:protein kinase binding"/>
    <property type="evidence" value="ECO:0007669"/>
    <property type="project" value="TreeGrafter"/>
</dbReference>
<dbReference type="GO" id="GO:0005829">
    <property type="term" value="C:cytosol"/>
    <property type="evidence" value="ECO:0007669"/>
    <property type="project" value="TreeGrafter"/>
</dbReference>
<accession>A0A0X3P509</accession>
<dbReference type="Pfam" id="PF02138">
    <property type="entry name" value="Beach"/>
    <property type="match status" value="1"/>
</dbReference>
<evidence type="ECO:0000256" key="3">
    <source>
        <dbReference type="SAM" id="MobiDB-lite"/>
    </source>
</evidence>
<dbReference type="FunFam" id="1.10.1540.10:FF:000001">
    <property type="entry name" value="neurobeachin isoform X1"/>
    <property type="match status" value="1"/>
</dbReference>
<keyword evidence="2" id="KW-0677">Repeat</keyword>
<feature type="compositionally biased region" description="Low complexity" evidence="3">
    <location>
        <begin position="2382"/>
        <end position="2393"/>
    </location>
</feature>
<dbReference type="InterPro" id="IPR015943">
    <property type="entry name" value="WD40/YVTN_repeat-like_dom_sf"/>
</dbReference>
<keyword evidence="1" id="KW-0853">WD repeat</keyword>
<dbReference type="SMART" id="SM01026">
    <property type="entry name" value="Beach"/>
    <property type="match status" value="1"/>
</dbReference>
<dbReference type="PROSITE" id="PS50197">
    <property type="entry name" value="BEACH"/>
    <property type="match status" value="1"/>
</dbReference>
<dbReference type="Gene3D" id="1.10.1540.10">
    <property type="entry name" value="BEACH domain"/>
    <property type="match status" value="1"/>
</dbReference>
<name>A0A0X3P509_SCHSO</name>
<dbReference type="SUPFAM" id="SSF81837">
    <property type="entry name" value="BEACH domain"/>
    <property type="match status" value="1"/>
</dbReference>
<feature type="domain" description="BEACH-type PH" evidence="5">
    <location>
        <begin position="2447"/>
        <end position="2559"/>
    </location>
</feature>
<dbReference type="InterPro" id="IPR011993">
    <property type="entry name" value="PH-like_dom_sf"/>
</dbReference>
<feature type="region of interest" description="Disordered" evidence="3">
    <location>
        <begin position="1614"/>
        <end position="1640"/>
    </location>
</feature>
<feature type="domain" description="BEACH" evidence="4">
    <location>
        <begin position="2572"/>
        <end position="2864"/>
    </location>
</feature>
<dbReference type="InterPro" id="IPR016024">
    <property type="entry name" value="ARM-type_fold"/>
</dbReference>
<protein>
    <submittedName>
        <fullName evidence="6">Uncharacterized protein</fullName>
    </submittedName>
</protein>
<sequence>LFEIIENASECVMSTLSAVFSWESFKNEKCFKSLDQFTANILKEFSIPEDFTEIPLTTSDGVPLSSLPADCLEVVFDALSHLRETPEWSPDYTSILKFLCLLARRRDNRPHLLVYDYLEAVDNCSRDFLLQILRAPSQCEETLHAFQLTSTFLEWMFDAEMTWRTWSEAIALNRFPPRPVIPSKGNGYSSVWLRDLLVRTASNAPTNFLHYALHLLCTECATSTVAAWSTISSELITSLLTAFVTADEADNRRALLITCATFLIERLSQTDVIHRKADLREAVCAFCRALGEHQFLSATEVLCCAVLLKASGPLRQAIVSQISVLLPAIERTITSSITSDFSYGLFGLIALLTVRRPIRLDFPVNELLSISSLSTSDTSNPLRPEVPAVLEINLADGGFGRKLTVDQDLYRRIYSVLTDPILHLTSTASGHSLDAQHVIKAFVSWLDGTAILCWLRHLDCALPDLDATHPLIHSPGVVDGAATGLLVQFLTELLLCPKSPARLNLDDADVLAHFGDLIKLFSGDSCRVRKSLNECCSSGIIQKTLVPCLLRAFQAASSTPPSALPNGEKLSKASSDDPILKLIDHLLTLVARLGYHSMEASDVTAILSLLRHDCVASKARLILETLKDIVRPNLSPLVGQPNGQFSWIEFGAATDSLLILPTCKSKALECIRTAVNGGSAPNPSEMRPSALGLSFFMWLFLDAHAYSRTAVRGSTSIQRRCLFRLITVAGNGVEAFISATGTLRVASIQTGDLTFETICPSSRLPVGKWVALSVVFSNNKGLFSKPSLSVYINSERVFEKEFQYPLLKEDILIFHFGGCPNWVEEIVHQCLVRKQPTQPLKPKSNIWTTLGFTSSTATQNVQRRLTFEEEALHMGPLVSFQGRITCAAVFNEVISEEFVKWIVQGGVNNCTLITDLYLHSNSLSLLFFYHAKAVDSTGQICLDLVKSGLGRVANPPHALPPTFSSGDSALDLSPHASTVAKSCLTSLEFPARLIGACQLTSTAFVDALYQLGGVSFLLPIFNVVGGYPPSNSEKGGYLSELTSRLIDQLDQAKARFVKPSPKPVVADASVAGDVAPSTLSPPKTSFSSSTLDYSTSNSDFNDEALSEVRNMHNLPLDECRTSASLYSTIEMLELAARLINERSSSLSSVFAVPVDIYESSRVSALFALLNHLASADTRARQSLFHPNIVMAIGYLVESVDPLQVGLSAVLNFHRMVDSCASTVLAELESRMECMGEFDSLQTKEHEKTITMEDLRLRWVFFTHQLFTDWDLWSRFPLPVVLLHIRQMVRRVKVNRRFYCLNLPISSLLMAVGFYFCPRKSLPDSAQLAMLKLASVKRIGGTCPDPVDAEATVVEAANVILYNIRQSIYSIIRFLLRKTVSLREVKALFSFVESSAHPDVISEVIVLLSNIFERAGANDQFTLLTYEQGVADKLYTVILSPSSKIHVKAKLNALKLLYNLIASDRVQEKYKASLLNTQIGGLSAFLAQTDCLKELLATREGFQVLYLFVKRACRKDHSALLRFFTLLRLSEIRNRIKTIGLFHEELDTQKASLVKSVLGEPAFCEPFVDLLVQSPKRPTFRLTDTSTSALYNIAEGDNDNTDSLVAHSYDGADSGAYPHCKTQSSDPNLRSSGVSLSRSQRSFNDSDIRSFVSTPPATASMNRLASHSEGSVHFSNSPIPAPQIVQTTPQSPTTLEDAELEAQELTLGELVVKAAHRILWPGASALMGDNAVKLVNESVSRYHQFLVSLSDSTAFYNFVRPCFWIVQRLFEELLSHLMKALRSQAAGRAYSDRALTIMGPYIFMVVDETCNRAVPMDSVYRSELLEIMSRVFFEVFLLWDTECKREDLIALALHFLLTWTSHGRFDNNGAGAQACARLHHAICAFSPEANYERIAFLTFRLDTMIRDSCKSAFDFDPQKPAVIGSAVGESTKNQDLDTEDKELLPRDFGPHLGSLSPSRWHPESYFFLAPLLKALLERYKDVLELERLAPHFPRMTENFIVQFREYVSKHSEEWETIFGQRLRSAMDSYFGTYIIIPSTEQSLLRAQAHEALVVARRNRLHQTYRDTFLLSEIYAILPSPSRGPRRLRTESEGAGGGGMRPAARRRSSNSLSQPLTDNLDFLAEPRQVNTAEGQMLSEQPKKPSSSWEIDMTQIAKEHRVALHIKRKRWLNLQFATVRSSEFSPWYTPFAKEMQWQICPRETGLRMRGKLQPNPWFSTHLNASRERDGFVRRISRVHQQDSALAERLNDDESIQVHLARKSLGDLLKAPAVDCDLDDDIVRKRAFSLSQLEKLAGRIGLPKPSEQASEYKEDAVGDEDWKVEEPVTSNKAEDAHDSVFGMVEDAAKSDEESISVSIEDLFQEQQLAELPSIDSGRDRQSRPASGRSRGSDTSTGAMSSQTNISITSCAVVSPSIEAGHNGTPVPVAAATPAAQSPIPAPPSALPAISYTIKGELLRVPCQLISIVRTTPGWFVATRTAIHFLQNHSEAVVSELAPESGRIRHFDDSSDFSLVLSLSELREIHLCRYNLRRSAFEIVMVDHSNYLFNFKPRVRNRVYGNIMSLHLPQLLYRKGRSPAEVFQYSGLKERWAKREISNFEYLMRLNTIAGRTYNDLSQYPVFPWILADYTSKRLNLDDERTFRNLSLPIGLANPHNIPIVREKYESFEDPSGMISKFHYGTHYSSGAGVMHYLMRVEPYTSLHIQLQGDRFDVADRQFNSIPNAWNFMLVNHNDNRELTPEFFFFPDFLRNDNGFDLGRLQVTGEVVNDVELPAWASTPEEFIRIHRGVLESDYVSANLHNWIDLIFGYKQRGKAAEEALNVYYYLTYEGAVDLDTISDPNERDSFESMIRNFGQTPCQLLYEPHPTRISYADWVYKVLVQRRLPVLNSAILFMKTNLDKRFAPFISDHHEDPTSKDWSLESRVKRYRTHSSLLPDSDAPSSSNQIAIDVFFSYHPPPLTTTTNVCVPVFAALIPTQAMQMANLRVPSSSLPYMSYESTPTDSESGKTRFGGFKSFMNSGSSSSSSSATTSAVAANPADTLTTHFVHSLLTVDACGFVRQHFMCPIVRTDHEVLTETELMHRLRSETSQTPEETNSCRRRTPSTTAVRAARIDFDSTPISIHSVRQRFLGPLLTLSPPTPPQNDCMEAGCPTSCSLPEELLSNQSHMYALSTNGRHLYAVGRWDNRIAVYNTTSKRLESLVTTPHADVITCIAVDPGCYRKSTQTGGAAQYLITGSRDGTASIWNFALFSGSRMRLLRSDKTVIREFKDSCSLELCAADRSTSSKDSHEGQVTDSFASSNKPSGVRFAATREGVRPVTTREDAYYEEIQEELEACISPGMPFEDNLLAVGFASYVSDLGLSSFGRRQSSFQAQFPPPVPTEVARVIRMLPADGSGQPVGRVALYLSLDLAITVSAASNVVRLFAVVQGVWSRNVHVGGTVPRPPSCFSSSTPSFGSGCSLHGQSPSSPAGEVCAVNHICFHSPSVSFLLQWTRSSSTATDALLKVSRYNVNGHLLAESNVLPEGYVPDAAATDVHVTNMLTASLSPSAHATLVVHHVLLMSTSAGHLILREAESLVHLRLFSIGAPISYICMTPAYNSGGANLVLALRSGGIVLAFPGVACSESIQSPPSPT</sequence>
<dbReference type="SUPFAM" id="SSF50729">
    <property type="entry name" value="PH domain-like"/>
    <property type="match status" value="1"/>
</dbReference>
<dbReference type="InterPro" id="IPR050865">
    <property type="entry name" value="BEACH_Domain"/>
</dbReference>
<dbReference type="InterPro" id="IPR023362">
    <property type="entry name" value="PH-BEACH_dom"/>
</dbReference>
<dbReference type="CDD" id="cd01201">
    <property type="entry name" value="PH_BEACH"/>
    <property type="match status" value="1"/>
</dbReference>
<evidence type="ECO:0000256" key="1">
    <source>
        <dbReference type="ARBA" id="ARBA00022574"/>
    </source>
</evidence>
<evidence type="ECO:0000313" key="6">
    <source>
        <dbReference type="EMBL" id="JAP46888.1"/>
    </source>
</evidence>
<dbReference type="SUPFAM" id="SSF101908">
    <property type="entry name" value="Putative isomerase YbhE"/>
    <property type="match status" value="1"/>
</dbReference>
<dbReference type="Gene3D" id="2.130.10.10">
    <property type="entry name" value="YVTN repeat-like/Quinoprotein amine dehydrogenase"/>
    <property type="match status" value="1"/>
</dbReference>
<dbReference type="SUPFAM" id="SSF48371">
    <property type="entry name" value="ARM repeat"/>
    <property type="match status" value="1"/>
</dbReference>
<proteinExistence type="predicted"/>
<feature type="region of interest" description="Disordered" evidence="3">
    <location>
        <begin position="2301"/>
        <end position="2335"/>
    </location>
</feature>
<feature type="region of interest" description="Disordered" evidence="3">
    <location>
        <begin position="3079"/>
        <end position="3098"/>
    </location>
</feature>
<feature type="compositionally biased region" description="Low complexity" evidence="3">
    <location>
        <begin position="1629"/>
        <end position="1640"/>
    </location>
</feature>
<dbReference type="GO" id="GO:0008104">
    <property type="term" value="P:intracellular protein localization"/>
    <property type="evidence" value="ECO:0007669"/>
    <property type="project" value="TreeGrafter"/>
</dbReference>
<feature type="compositionally biased region" description="Basic and acidic residues" evidence="3">
    <location>
        <begin position="2306"/>
        <end position="2334"/>
    </location>
</feature>
<evidence type="ECO:0000256" key="2">
    <source>
        <dbReference type="ARBA" id="ARBA00022737"/>
    </source>
</evidence>
<feature type="region of interest" description="Disordered" evidence="3">
    <location>
        <begin position="2080"/>
        <end position="2115"/>
    </location>
</feature>
<dbReference type="CDD" id="cd06071">
    <property type="entry name" value="Beach"/>
    <property type="match status" value="1"/>
</dbReference>